<dbReference type="GO" id="GO:0006260">
    <property type="term" value="P:DNA replication"/>
    <property type="evidence" value="ECO:0007669"/>
    <property type="project" value="UniProtKB-KW"/>
</dbReference>
<dbReference type="PIRSF" id="PIRSF029225">
    <property type="entry name" value="DNA_pol_III_psi"/>
    <property type="match status" value="1"/>
</dbReference>
<sequence length="134" mass="15501">MSHRELHYLDEMGIQCYELIHPQRLDNAPNEQLMLPESCHMLLVSPECPQGKLALLFERVLKTVKLDLSQALHIYPEQYAQLAKPHSGWIWFAGCEAKESEQGSVLVSPMLNQIDGNNEQRRALWQQIQKYQTS</sequence>
<dbReference type="GeneID" id="95569409"/>
<dbReference type="GO" id="GO:0003887">
    <property type="term" value="F:DNA-directed DNA polymerase activity"/>
    <property type="evidence" value="ECO:0007669"/>
    <property type="project" value="UniProtKB-KW"/>
</dbReference>
<gene>
    <name evidence="2" type="ORF">VISI1226_17871</name>
</gene>
<dbReference type="Pfam" id="PF03603">
    <property type="entry name" value="DNA_III_psi"/>
    <property type="match status" value="1"/>
</dbReference>
<dbReference type="InterPro" id="IPR036654">
    <property type="entry name" value="DNA_pol_III_psi_sf"/>
</dbReference>
<keyword evidence="1" id="KW-0808">Transferase</keyword>
<dbReference type="RefSeq" id="WP_008077076.1">
    <property type="nucleotide sequence ID" value="NZ_AEVT01000062.1"/>
</dbReference>
<dbReference type="GO" id="GO:0008408">
    <property type="term" value="F:3'-5' exonuclease activity"/>
    <property type="evidence" value="ECO:0007669"/>
    <property type="project" value="InterPro"/>
</dbReference>
<dbReference type="OrthoDB" id="5609147at2"/>
<evidence type="ECO:0000313" key="3">
    <source>
        <dbReference type="Proteomes" id="UP000006228"/>
    </source>
</evidence>
<comment type="caution">
    <text evidence="2">The sequence shown here is derived from an EMBL/GenBank/DDBJ whole genome shotgun (WGS) entry which is preliminary data.</text>
</comment>
<dbReference type="Proteomes" id="UP000006228">
    <property type="component" value="Unassembled WGS sequence"/>
</dbReference>
<name>E8M742_PHOS4</name>
<organism evidence="2 3">
    <name type="scientific">Vibrio sinaloensis DSM 21326</name>
    <dbReference type="NCBI Taxonomy" id="945550"/>
    <lineage>
        <taxon>Bacteria</taxon>
        <taxon>Pseudomonadati</taxon>
        <taxon>Pseudomonadota</taxon>
        <taxon>Gammaproteobacteria</taxon>
        <taxon>Vibrionales</taxon>
        <taxon>Vibrionaceae</taxon>
        <taxon>Vibrio</taxon>
        <taxon>Vibrio oreintalis group</taxon>
    </lineage>
</organism>
<evidence type="ECO:0000313" key="2">
    <source>
        <dbReference type="EMBL" id="EGA70114.1"/>
    </source>
</evidence>
<dbReference type="InterPro" id="IPR004615">
    <property type="entry name" value="DNA_pol_III_psi"/>
</dbReference>
<dbReference type="Gene3D" id="3.40.50.10220">
    <property type="entry name" value="DNA polymerase III, psi subunit"/>
    <property type="match status" value="1"/>
</dbReference>
<reference evidence="2 3" key="1">
    <citation type="journal article" date="2012" name="Int. J. Syst. Evol. Microbiol.">
        <title>Vibrio caribbeanicus sp. nov., isolated from the marine sponge Scleritoderma cyanea.</title>
        <authorList>
            <person name="Hoffmann M."/>
            <person name="Monday S.R."/>
            <person name="Allard M.W."/>
            <person name="Strain E.A."/>
            <person name="Whittaker P."/>
            <person name="Naum M."/>
            <person name="McCarthy P.J."/>
            <person name="Lopez J.V."/>
            <person name="Fischer M."/>
            <person name="Brown E.W."/>
        </authorList>
    </citation>
    <scope>NUCLEOTIDE SEQUENCE [LARGE SCALE GENOMIC DNA]</scope>
    <source>
        <strain evidence="3">DSMZ 21326</strain>
    </source>
</reference>
<proteinExistence type="predicted"/>
<comment type="function">
    <text evidence="1">Part of the beta sliding clamp loading complex, which hydrolyzes ATP to load the beta clamp onto primed DNA to form the DNA replication pre-initiation complex. DNA polymerase III is a complex, multichain enzyme responsible for most of the replicative synthesis in bacteria. This DNA polymerase also exhibits 3' to 5' exonuclease activity.</text>
</comment>
<dbReference type="eggNOG" id="COG3050">
    <property type="taxonomic scope" value="Bacteria"/>
</dbReference>
<dbReference type="AlphaFoldDB" id="E8M742"/>
<keyword evidence="1" id="KW-0239">DNA-directed DNA polymerase</keyword>
<keyword evidence="1" id="KW-0235">DNA replication</keyword>
<dbReference type="EMBL" id="AEVT01000062">
    <property type="protein sequence ID" value="EGA70114.1"/>
    <property type="molecule type" value="Genomic_DNA"/>
</dbReference>
<keyword evidence="1" id="KW-0548">Nucleotidyltransferase</keyword>
<dbReference type="SUPFAM" id="SSF102220">
    <property type="entry name" value="DNA polymerase III psi subunit"/>
    <property type="match status" value="1"/>
</dbReference>
<protein>
    <recommendedName>
        <fullName evidence="1">DNA polymerase III subunit psi</fullName>
    </recommendedName>
</protein>
<evidence type="ECO:0000256" key="1">
    <source>
        <dbReference type="PIRNR" id="PIRNR029225"/>
    </source>
</evidence>
<accession>E8M742</accession>